<evidence type="ECO:0000256" key="3">
    <source>
        <dbReference type="ARBA" id="ARBA00022630"/>
    </source>
</evidence>
<reference evidence="12" key="1">
    <citation type="submission" date="2014-05" db="EMBL/GenBank/DDBJ databases">
        <title>The transcriptome of the halophilic microalga Tetraselmis sp. GSL018 isolated from the Great Salt Lake, Utah.</title>
        <authorList>
            <person name="Jinkerson R.E."/>
            <person name="D'Adamo S."/>
            <person name="Posewitz M.C."/>
        </authorList>
    </citation>
    <scope>NUCLEOTIDE SEQUENCE</scope>
    <source>
        <strain evidence="12">GSL018</strain>
    </source>
</reference>
<evidence type="ECO:0000313" key="12">
    <source>
        <dbReference type="EMBL" id="JAC76173.1"/>
    </source>
</evidence>
<proteinExistence type="predicted"/>
<evidence type="ECO:0000256" key="7">
    <source>
        <dbReference type="ARBA" id="ARBA00022741"/>
    </source>
</evidence>
<dbReference type="Gene3D" id="3.40.50.620">
    <property type="entry name" value="HUPs"/>
    <property type="match status" value="1"/>
</dbReference>
<evidence type="ECO:0000256" key="10">
    <source>
        <dbReference type="SAM" id="MobiDB-lite"/>
    </source>
</evidence>
<dbReference type="GO" id="GO:0009231">
    <property type="term" value="P:riboflavin biosynthetic process"/>
    <property type="evidence" value="ECO:0007669"/>
    <property type="project" value="InterPro"/>
</dbReference>
<dbReference type="EC" id="2.7.7.2" evidence="2"/>
<comment type="pathway">
    <text evidence="1">Cofactor biosynthesis; FAD biosynthesis; FAD from FMN: step 1/1.</text>
</comment>
<keyword evidence="3" id="KW-0285">Flavoprotein</keyword>
<dbReference type="SUPFAM" id="SSF52374">
    <property type="entry name" value="Nucleotidylyl transferase"/>
    <property type="match status" value="1"/>
</dbReference>
<feature type="region of interest" description="Disordered" evidence="10">
    <location>
        <begin position="361"/>
        <end position="380"/>
    </location>
</feature>
<keyword evidence="8" id="KW-0274">FAD</keyword>
<keyword evidence="4" id="KW-0288">FMN</keyword>
<evidence type="ECO:0000256" key="6">
    <source>
        <dbReference type="ARBA" id="ARBA00022695"/>
    </source>
</evidence>
<keyword evidence="7" id="KW-0547">Nucleotide-binding</keyword>
<dbReference type="GO" id="GO:0003919">
    <property type="term" value="F:FMN adenylyltransferase activity"/>
    <property type="evidence" value="ECO:0007669"/>
    <property type="project" value="UniProtKB-EC"/>
</dbReference>
<keyword evidence="5" id="KW-0808">Transferase</keyword>
<evidence type="ECO:0000256" key="4">
    <source>
        <dbReference type="ARBA" id="ARBA00022643"/>
    </source>
</evidence>
<sequence length="380" mass="41543">MSKSLNKILKGNRVDNCKEIRRRKIARSQASRSFRRHCVTCENLDKSGFNSFCADFACDRRQIWISSGNDWNSPFDIAGAPAAALDRVVVALGKFDAMHKGHRSLAVAAAEMGGQPWLLSFSGMAEVLGWEPRLPLLAPCDRPRVLESWAPTCTESAAAQDGLWRPAVVSPRQRYIPFRAVRSLSPEQFVSLLANDMKVSGIVAGDNYRFGYKAAGDAEALQALGRRYGVDVRIMELVQSHSGSRPTGQVSSSRIRSALKEGGDARMRTIEEWLDRKYRAVAETSAGELRQDEDGRMILPASSFLNLLPSPGRYACRVGVAPLPAAYASTSADERGSVWCPSAEVRIDTGDVFVSAQGPWQRGIEGTGAASPDPRISRAR</sequence>
<evidence type="ECO:0000256" key="5">
    <source>
        <dbReference type="ARBA" id="ARBA00022679"/>
    </source>
</evidence>
<dbReference type="GO" id="GO:0006747">
    <property type="term" value="P:FAD biosynthetic process"/>
    <property type="evidence" value="ECO:0007669"/>
    <property type="project" value="UniProtKB-UniPathway"/>
</dbReference>
<name>A0A061RW61_9CHLO</name>
<evidence type="ECO:0000256" key="8">
    <source>
        <dbReference type="ARBA" id="ARBA00022827"/>
    </source>
</evidence>
<evidence type="ECO:0000256" key="9">
    <source>
        <dbReference type="ARBA" id="ARBA00022840"/>
    </source>
</evidence>
<dbReference type="Pfam" id="PF06574">
    <property type="entry name" value="FAD_syn"/>
    <property type="match status" value="1"/>
</dbReference>
<accession>A0A061RW61</accession>
<dbReference type="EMBL" id="GBEZ01009412">
    <property type="protein sequence ID" value="JAC76173.1"/>
    <property type="molecule type" value="Transcribed_RNA"/>
</dbReference>
<organism evidence="12">
    <name type="scientific">Tetraselmis sp. GSL018</name>
    <dbReference type="NCBI Taxonomy" id="582737"/>
    <lineage>
        <taxon>Eukaryota</taxon>
        <taxon>Viridiplantae</taxon>
        <taxon>Chlorophyta</taxon>
        <taxon>core chlorophytes</taxon>
        <taxon>Chlorodendrophyceae</taxon>
        <taxon>Chlorodendrales</taxon>
        <taxon>Chlorodendraceae</taxon>
        <taxon>Tetraselmis</taxon>
    </lineage>
</organism>
<gene>
    <name evidence="12" type="ORF">TSPGSL018_20926</name>
</gene>
<feature type="non-terminal residue" evidence="12">
    <location>
        <position position="380"/>
    </location>
</feature>
<dbReference type="GO" id="GO:0005524">
    <property type="term" value="F:ATP binding"/>
    <property type="evidence" value="ECO:0007669"/>
    <property type="project" value="UniProtKB-KW"/>
</dbReference>
<dbReference type="AlphaFoldDB" id="A0A061RW61"/>
<dbReference type="InterPro" id="IPR014729">
    <property type="entry name" value="Rossmann-like_a/b/a_fold"/>
</dbReference>
<evidence type="ECO:0000256" key="2">
    <source>
        <dbReference type="ARBA" id="ARBA00012393"/>
    </source>
</evidence>
<evidence type="ECO:0000256" key="1">
    <source>
        <dbReference type="ARBA" id="ARBA00004726"/>
    </source>
</evidence>
<feature type="domain" description="FAD synthetase" evidence="11">
    <location>
        <begin position="180"/>
        <end position="242"/>
    </location>
</feature>
<dbReference type="UniPathway" id="UPA00277">
    <property type="reaction ID" value="UER00407"/>
</dbReference>
<evidence type="ECO:0000259" key="11">
    <source>
        <dbReference type="Pfam" id="PF06574"/>
    </source>
</evidence>
<dbReference type="InterPro" id="IPR015864">
    <property type="entry name" value="FAD_synthase"/>
</dbReference>
<keyword evidence="9" id="KW-0067">ATP-binding</keyword>
<protein>
    <recommendedName>
        <fullName evidence="2">FAD synthase</fullName>
        <ecNumber evidence="2">2.7.7.2</ecNumber>
    </recommendedName>
</protein>
<keyword evidence="6" id="KW-0548">Nucleotidyltransferase</keyword>